<dbReference type="InterPro" id="IPR006685">
    <property type="entry name" value="MscS_channel_2nd"/>
</dbReference>
<gene>
    <name evidence="10" type="ORF">EI427_01285</name>
</gene>
<dbReference type="Pfam" id="PF21082">
    <property type="entry name" value="MS_channel_3rd"/>
    <property type="match status" value="1"/>
</dbReference>
<evidence type="ECO:0000256" key="1">
    <source>
        <dbReference type="ARBA" id="ARBA00004651"/>
    </source>
</evidence>
<evidence type="ECO:0000259" key="8">
    <source>
        <dbReference type="Pfam" id="PF00924"/>
    </source>
</evidence>
<dbReference type="AlphaFoldDB" id="A0A3S9NY64"/>
<dbReference type="PANTHER" id="PTHR30221:SF20">
    <property type="entry name" value="SMALL-CONDUCTANCE MECHANOSENSITIVE CHANNEL"/>
    <property type="match status" value="1"/>
</dbReference>
<accession>A0A3S9NY64</accession>
<comment type="similarity">
    <text evidence="2">Belongs to the MscS (TC 1.A.23) family.</text>
</comment>
<keyword evidence="11" id="KW-1185">Reference proteome</keyword>
<keyword evidence="6 7" id="KW-0472">Membrane</keyword>
<feature type="transmembrane region" description="Helical" evidence="7">
    <location>
        <begin position="372"/>
        <end position="390"/>
    </location>
</feature>
<dbReference type="InterPro" id="IPR023408">
    <property type="entry name" value="MscS_beta-dom_sf"/>
</dbReference>
<organism evidence="10 11">
    <name type="scientific">Flammeovirga pectinis</name>
    <dbReference type="NCBI Taxonomy" id="2494373"/>
    <lineage>
        <taxon>Bacteria</taxon>
        <taxon>Pseudomonadati</taxon>
        <taxon>Bacteroidota</taxon>
        <taxon>Cytophagia</taxon>
        <taxon>Cytophagales</taxon>
        <taxon>Flammeovirgaceae</taxon>
        <taxon>Flammeovirga</taxon>
    </lineage>
</organism>
<dbReference type="SUPFAM" id="SSF50182">
    <property type="entry name" value="Sm-like ribonucleoproteins"/>
    <property type="match status" value="1"/>
</dbReference>
<dbReference type="Gene3D" id="2.30.30.60">
    <property type="match status" value="1"/>
</dbReference>
<dbReference type="EMBL" id="CP034562">
    <property type="protein sequence ID" value="AZQ60892.1"/>
    <property type="molecule type" value="Genomic_DNA"/>
</dbReference>
<evidence type="ECO:0000256" key="2">
    <source>
        <dbReference type="ARBA" id="ARBA00008017"/>
    </source>
</evidence>
<evidence type="ECO:0000256" key="7">
    <source>
        <dbReference type="SAM" id="Phobius"/>
    </source>
</evidence>
<evidence type="ECO:0000256" key="5">
    <source>
        <dbReference type="ARBA" id="ARBA00022989"/>
    </source>
</evidence>
<name>A0A3S9NY64_9BACT</name>
<evidence type="ECO:0000256" key="3">
    <source>
        <dbReference type="ARBA" id="ARBA00022475"/>
    </source>
</evidence>
<keyword evidence="5 7" id="KW-1133">Transmembrane helix</keyword>
<evidence type="ECO:0000313" key="11">
    <source>
        <dbReference type="Proteomes" id="UP000267268"/>
    </source>
</evidence>
<dbReference type="OrthoDB" id="9809206at2"/>
<dbReference type="GO" id="GO:0005886">
    <property type="term" value="C:plasma membrane"/>
    <property type="evidence" value="ECO:0007669"/>
    <property type="project" value="UniProtKB-SubCell"/>
</dbReference>
<feature type="transmembrane region" description="Helical" evidence="7">
    <location>
        <begin position="296"/>
        <end position="313"/>
    </location>
</feature>
<dbReference type="SUPFAM" id="SSF82861">
    <property type="entry name" value="Mechanosensitive channel protein MscS (YggB), transmembrane region"/>
    <property type="match status" value="1"/>
</dbReference>
<keyword evidence="3" id="KW-1003">Cell membrane</keyword>
<dbReference type="Gene3D" id="3.30.70.100">
    <property type="match status" value="1"/>
</dbReference>
<reference evidence="10 11" key="1">
    <citation type="submission" date="2018-12" db="EMBL/GenBank/DDBJ databases">
        <title>Flammeovirga pectinis sp. nov., isolated from the gut of the Korean scallop, Patinopecten yessoensis.</title>
        <authorList>
            <person name="Bae J.-W."/>
            <person name="Jeong Y.-S."/>
            <person name="Kang W."/>
        </authorList>
    </citation>
    <scope>NUCLEOTIDE SEQUENCE [LARGE SCALE GENOMIC DNA]</scope>
    <source>
        <strain evidence="10 11">L12M1</strain>
    </source>
</reference>
<dbReference type="PANTHER" id="PTHR30221">
    <property type="entry name" value="SMALL-CONDUCTANCE MECHANOSENSITIVE CHANNEL"/>
    <property type="match status" value="1"/>
</dbReference>
<dbReference type="GO" id="GO:0008381">
    <property type="term" value="F:mechanosensitive monoatomic ion channel activity"/>
    <property type="evidence" value="ECO:0007669"/>
    <property type="project" value="InterPro"/>
</dbReference>
<dbReference type="Gene3D" id="1.10.287.1260">
    <property type="match status" value="1"/>
</dbReference>
<proteinExistence type="inferred from homology"/>
<feature type="domain" description="Mechanosensitive ion channel MscS" evidence="8">
    <location>
        <begin position="419"/>
        <end position="483"/>
    </location>
</feature>
<feature type="transmembrane region" description="Helical" evidence="7">
    <location>
        <begin position="255"/>
        <end position="275"/>
    </location>
</feature>
<dbReference type="InterPro" id="IPR045275">
    <property type="entry name" value="MscS_archaea/bacteria_type"/>
</dbReference>
<dbReference type="Proteomes" id="UP000267268">
    <property type="component" value="Chromosome 1"/>
</dbReference>
<evidence type="ECO:0000256" key="6">
    <source>
        <dbReference type="ARBA" id="ARBA00023136"/>
    </source>
</evidence>
<dbReference type="SUPFAM" id="SSF82689">
    <property type="entry name" value="Mechanosensitive channel protein MscS (YggB), C-terminal domain"/>
    <property type="match status" value="1"/>
</dbReference>
<evidence type="ECO:0000256" key="4">
    <source>
        <dbReference type="ARBA" id="ARBA00022692"/>
    </source>
</evidence>
<dbReference type="Pfam" id="PF00924">
    <property type="entry name" value="MS_channel_2nd"/>
    <property type="match status" value="1"/>
</dbReference>
<feature type="domain" description="Mechanosensitive ion channel MscS C-terminal" evidence="9">
    <location>
        <begin position="492"/>
        <end position="589"/>
    </location>
</feature>
<dbReference type="InterPro" id="IPR011066">
    <property type="entry name" value="MscS_channel_C_sf"/>
</dbReference>
<dbReference type="InterPro" id="IPR010920">
    <property type="entry name" value="LSM_dom_sf"/>
</dbReference>
<feature type="transmembrane region" description="Helical" evidence="7">
    <location>
        <begin position="333"/>
        <end position="351"/>
    </location>
</feature>
<dbReference type="InterPro" id="IPR011014">
    <property type="entry name" value="MscS_channel_TM-2"/>
</dbReference>
<sequence length="610" mass="70086">MNLKFILFLHFYLYIVFTSNANELDSLSFNDYSSVSEKQFIEEAIIHPLNPPNTSSPRATIVSFINNMKYSHQILKATYLKNIELPGYFISDSIKEEMYQAELIFDRATDCLDLSSFPPSIQKDMSFSRAIMLKEILDRIPIPDLEKIPNKRDVEYDLENKKHPQLSHWRIPKTEIILVKQATEDSQGQYLFSKETVERIPGFYEEIKHLPYKSENYISKNFYPFYISTPGLLIPPKWISLLPDWSTTMLLNQTIWQWSALLFFIAISIGVAKVLHYILIELMSDRSAVIKQWSKVLFITCCIIIIYFLNRLLNDQVNLVGNVLVGFKIGLEALFWLLFSFLTFHFTSAIAESIINTSNAKKIGLEATYTRAIFMVLSTILTFFVIVFGLSQIGLAVLPLVTGVGIGGIAIALAIRPTLENIIASFTIFADKPYRVNDRVQVLNYNGTIESIGIRSTRIRLLSGPLVTVPNEKMATVEIENIQKRPYLKRDFNIKIKHESSIEIVEKSVQIIKDVLAVPMNSNTPDHPNHAINNMEFPPKVFFNQINNDSFNIYVVFWYFPAEWWDFMEFSEKINFKIIKSLKEASIDFAFPTQTLQLQNSSKSKASTVD</sequence>
<dbReference type="KEGG" id="fll:EI427_01285"/>
<evidence type="ECO:0000313" key="10">
    <source>
        <dbReference type="EMBL" id="AZQ60892.1"/>
    </source>
</evidence>
<protein>
    <submittedName>
        <fullName evidence="10">Mechanosensitive ion channel family protein</fullName>
    </submittedName>
</protein>
<keyword evidence="4 7" id="KW-0812">Transmembrane</keyword>
<evidence type="ECO:0000259" key="9">
    <source>
        <dbReference type="Pfam" id="PF21082"/>
    </source>
</evidence>
<dbReference type="RefSeq" id="WP_126610861.1">
    <property type="nucleotide sequence ID" value="NZ_CP034562.1"/>
</dbReference>
<dbReference type="InterPro" id="IPR049278">
    <property type="entry name" value="MS_channel_C"/>
</dbReference>
<comment type="subcellular location">
    <subcellularLocation>
        <location evidence="1">Cell membrane</location>
        <topology evidence="1">Multi-pass membrane protein</topology>
    </subcellularLocation>
</comment>
<feature type="transmembrane region" description="Helical" evidence="7">
    <location>
        <begin position="396"/>
        <end position="415"/>
    </location>
</feature>